<feature type="domain" description="Rieske" evidence="7">
    <location>
        <begin position="42"/>
        <end position="150"/>
    </location>
</feature>
<accession>A0A1H4ZH95</accession>
<evidence type="ECO:0000256" key="5">
    <source>
        <dbReference type="ARBA" id="ARBA00023004"/>
    </source>
</evidence>
<dbReference type="InterPro" id="IPR017941">
    <property type="entry name" value="Rieske_2Fe-2S"/>
</dbReference>
<evidence type="ECO:0000256" key="2">
    <source>
        <dbReference type="ARBA" id="ARBA00022714"/>
    </source>
</evidence>
<sequence length="383" mass="42398">MQQIHPLSPLLREATPSLPPSRYIDGNVYADELHNIWKKGWNYVGPLSDIAPGTMRRVDVAGANILLVRAKDGDVRAYHNVCPHRGSELCTADEQPLRGGRILCPYHAWSFNADGTLASTAAASHAPDFDKADHGLRSVGLIDWNGLLFVRPVESSDDFGADNAFGLHDLDNWPMRELVTAGRETHLVECNWKILWENFNECLHCPGVHPSLCDLIPIHRKGLLAYSDAPDWTPDSMEPEHGLRDGARSWTLSGAAATAEFPGLTEDQRNAGQVYCVIWPTLLIVAHVDYISIVSYRPKGPEQTEVTGEVLVAPAALADPNFDLHQIVAFNQQVQNEDEEVCELNQRGLRTSPFKAGVLMPEEYNVKTFHDWIARQMAGADAA</sequence>
<dbReference type="PROSITE" id="PS51296">
    <property type="entry name" value="RIESKE"/>
    <property type="match status" value="1"/>
</dbReference>
<dbReference type="GO" id="GO:0005506">
    <property type="term" value="F:iron ion binding"/>
    <property type="evidence" value="ECO:0007669"/>
    <property type="project" value="InterPro"/>
</dbReference>
<dbReference type="Proteomes" id="UP000198982">
    <property type="component" value="Unassembled WGS sequence"/>
</dbReference>
<keyword evidence="3" id="KW-0479">Metal-binding</keyword>
<dbReference type="Gene3D" id="3.90.380.10">
    <property type="entry name" value="Naphthalene 1,2-dioxygenase Alpha Subunit, Chain A, domain 1"/>
    <property type="match status" value="1"/>
</dbReference>
<dbReference type="PANTHER" id="PTHR43756">
    <property type="entry name" value="CHOLINE MONOOXYGENASE, CHLOROPLASTIC"/>
    <property type="match status" value="1"/>
</dbReference>
<keyword evidence="5" id="KW-0408">Iron</keyword>
<dbReference type="PANTHER" id="PTHR43756:SF5">
    <property type="entry name" value="CHOLINE MONOOXYGENASE, CHLOROPLASTIC"/>
    <property type="match status" value="1"/>
</dbReference>
<name>A0A1H4ZH95_9PSED</name>
<reference evidence="9" key="1">
    <citation type="submission" date="2016-10" db="EMBL/GenBank/DDBJ databases">
        <authorList>
            <person name="Varghese N."/>
            <person name="Submissions S."/>
        </authorList>
    </citation>
    <scope>NUCLEOTIDE SEQUENCE [LARGE SCALE GENOMIC DNA]</scope>
    <source>
        <strain evidence="9">DSM 9751</strain>
    </source>
</reference>
<dbReference type="CDD" id="cd03469">
    <property type="entry name" value="Rieske_RO_Alpha_N"/>
    <property type="match status" value="1"/>
</dbReference>
<proteinExistence type="predicted"/>
<dbReference type="InterPro" id="IPR001663">
    <property type="entry name" value="Rng_hydr_dOase-A"/>
</dbReference>
<evidence type="ECO:0000256" key="1">
    <source>
        <dbReference type="ARBA" id="ARBA00001962"/>
    </source>
</evidence>
<dbReference type="GO" id="GO:0016491">
    <property type="term" value="F:oxidoreductase activity"/>
    <property type="evidence" value="ECO:0007669"/>
    <property type="project" value="UniProtKB-KW"/>
</dbReference>
<dbReference type="SUPFAM" id="SSF50022">
    <property type="entry name" value="ISP domain"/>
    <property type="match status" value="1"/>
</dbReference>
<dbReference type="InterPro" id="IPR036922">
    <property type="entry name" value="Rieske_2Fe-2S_sf"/>
</dbReference>
<dbReference type="PRINTS" id="PR00090">
    <property type="entry name" value="RNGDIOXGNASE"/>
</dbReference>
<evidence type="ECO:0000259" key="7">
    <source>
        <dbReference type="PROSITE" id="PS51296"/>
    </source>
</evidence>
<evidence type="ECO:0000313" key="8">
    <source>
        <dbReference type="EMBL" id="SED29205.1"/>
    </source>
</evidence>
<gene>
    <name evidence="8" type="ORF">SAMN05216178_6645</name>
</gene>
<keyword evidence="2" id="KW-0001">2Fe-2S</keyword>
<keyword evidence="6" id="KW-0411">Iron-sulfur</keyword>
<comment type="cofactor">
    <cofactor evidence="1">
        <name>Fe cation</name>
        <dbReference type="ChEBI" id="CHEBI:24875"/>
    </cofactor>
</comment>
<dbReference type="Pfam" id="PF00355">
    <property type="entry name" value="Rieske"/>
    <property type="match status" value="1"/>
</dbReference>
<keyword evidence="9" id="KW-1185">Reference proteome</keyword>
<dbReference type="Gene3D" id="2.102.10.10">
    <property type="entry name" value="Rieske [2Fe-2S] iron-sulphur domain"/>
    <property type="match status" value="1"/>
</dbReference>
<dbReference type="GO" id="GO:0051537">
    <property type="term" value="F:2 iron, 2 sulfur cluster binding"/>
    <property type="evidence" value="ECO:0007669"/>
    <property type="project" value="UniProtKB-KW"/>
</dbReference>
<keyword evidence="4" id="KW-0560">Oxidoreductase</keyword>
<protein>
    <submittedName>
        <fullName evidence="8">Rieske 2Fe-2S family protein</fullName>
    </submittedName>
</protein>
<dbReference type="AlphaFoldDB" id="A0A1H4ZH95"/>
<evidence type="ECO:0000256" key="4">
    <source>
        <dbReference type="ARBA" id="ARBA00023002"/>
    </source>
</evidence>
<evidence type="ECO:0000256" key="3">
    <source>
        <dbReference type="ARBA" id="ARBA00022723"/>
    </source>
</evidence>
<dbReference type="Pfam" id="PF00848">
    <property type="entry name" value="Ring_hydroxyl_A"/>
    <property type="match status" value="1"/>
</dbReference>
<dbReference type="InterPro" id="IPR015879">
    <property type="entry name" value="Ring_hydroxy_dOase_asu_C_dom"/>
</dbReference>
<evidence type="ECO:0000313" key="9">
    <source>
        <dbReference type="Proteomes" id="UP000198982"/>
    </source>
</evidence>
<organism evidence="8 9">
    <name type="scientific">Pseudomonas saponiphila</name>
    <dbReference type="NCBI Taxonomy" id="556534"/>
    <lineage>
        <taxon>Bacteria</taxon>
        <taxon>Pseudomonadati</taxon>
        <taxon>Pseudomonadota</taxon>
        <taxon>Gammaproteobacteria</taxon>
        <taxon>Pseudomonadales</taxon>
        <taxon>Pseudomonadaceae</taxon>
        <taxon>Pseudomonas</taxon>
    </lineage>
</organism>
<evidence type="ECO:0000256" key="6">
    <source>
        <dbReference type="ARBA" id="ARBA00023014"/>
    </source>
</evidence>
<dbReference type="SUPFAM" id="SSF55961">
    <property type="entry name" value="Bet v1-like"/>
    <property type="match status" value="1"/>
</dbReference>
<dbReference type="EMBL" id="FNTJ01000003">
    <property type="protein sequence ID" value="SED29205.1"/>
    <property type="molecule type" value="Genomic_DNA"/>
</dbReference>
<dbReference type="RefSeq" id="WP_092320674.1">
    <property type="nucleotide sequence ID" value="NZ_FNTJ01000003.1"/>
</dbReference>